<gene>
    <name evidence="1" type="ORF">LY90DRAFT_663553</name>
</gene>
<dbReference type="OrthoDB" id="5595153at2759"/>
<name>A0A1Y2FKN2_9FUNG</name>
<dbReference type="Proteomes" id="UP000193920">
    <property type="component" value="Unassembled WGS sequence"/>
</dbReference>
<dbReference type="STRING" id="1754190.A0A1Y2FKN2"/>
<organism evidence="1 2">
    <name type="scientific">Neocallimastix californiae</name>
    <dbReference type="NCBI Taxonomy" id="1754190"/>
    <lineage>
        <taxon>Eukaryota</taxon>
        <taxon>Fungi</taxon>
        <taxon>Fungi incertae sedis</taxon>
        <taxon>Chytridiomycota</taxon>
        <taxon>Chytridiomycota incertae sedis</taxon>
        <taxon>Neocallimastigomycetes</taxon>
        <taxon>Neocallimastigales</taxon>
        <taxon>Neocallimastigaceae</taxon>
        <taxon>Neocallimastix</taxon>
    </lineage>
</organism>
<dbReference type="AlphaFoldDB" id="A0A1Y2FKN2"/>
<dbReference type="EMBL" id="MCOG01000005">
    <property type="protein sequence ID" value="ORY84518.1"/>
    <property type="molecule type" value="Genomic_DNA"/>
</dbReference>
<comment type="caution">
    <text evidence="1">The sequence shown here is derived from an EMBL/GenBank/DDBJ whole genome shotgun (WGS) entry which is preliminary data.</text>
</comment>
<protein>
    <submittedName>
        <fullName evidence="1">Uncharacterized protein</fullName>
    </submittedName>
</protein>
<evidence type="ECO:0000313" key="2">
    <source>
        <dbReference type="Proteomes" id="UP000193920"/>
    </source>
</evidence>
<keyword evidence="2" id="KW-1185">Reference proteome</keyword>
<proteinExistence type="predicted"/>
<evidence type="ECO:0000313" key="1">
    <source>
        <dbReference type="EMBL" id="ORY84518.1"/>
    </source>
</evidence>
<accession>A0A1Y2FKN2</accession>
<reference evidence="1 2" key="1">
    <citation type="submission" date="2016-08" db="EMBL/GenBank/DDBJ databases">
        <title>A Parts List for Fungal Cellulosomes Revealed by Comparative Genomics.</title>
        <authorList>
            <consortium name="DOE Joint Genome Institute"/>
            <person name="Haitjema C.H."/>
            <person name="Gilmore S.P."/>
            <person name="Henske J.K."/>
            <person name="Solomon K.V."/>
            <person name="De Groot R."/>
            <person name="Kuo A."/>
            <person name="Mondo S.J."/>
            <person name="Salamov A.A."/>
            <person name="Labutti K."/>
            <person name="Zhao Z."/>
            <person name="Chiniquy J."/>
            <person name="Barry K."/>
            <person name="Brewer H.M."/>
            <person name="Purvine S.O."/>
            <person name="Wright A.T."/>
            <person name="Boxma B."/>
            <person name="Van Alen T."/>
            <person name="Hackstein J.H."/>
            <person name="Baker S.E."/>
            <person name="Grigoriev I.V."/>
            <person name="O'Malley M.A."/>
        </authorList>
    </citation>
    <scope>NUCLEOTIDE SEQUENCE [LARGE SCALE GENOMIC DNA]</scope>
    <source>
        <strain evidence="1 2">G1</strain>
    </source>
</reference>
<sequence length="384" mass="44738">MRYLYNTESQLTIYLSKQKKFISLVENIKKAFNSKEYKKYGNSFDSFSRKFWNISKAQAYRYLLSAKVLKQLEEFDILPNYERLCKSLYDLTKTPEQIRLLWKTVLHKVENRLSEINCPFVTEVWNELCNDEKYSHICHNNNMTNKAKIEKPLDNCIKKRIIKKIIQRFIPEKTLFQNINSETKISSNMNIISENNGKLKIELFNNTKENINEDNIHRNSQTFIQVNNPINDPQNLFFTPYIKKDTTIENPLIIETQQVQTINNDVHSTPNNRINIVENNCDSKTSFIPSPPITLSETNNNSNSQISYNTLPVISTAATNGHYYYINQIPANNNYVSNENTVFQTIPVTTNSNSVYYLINPPYQQPIVYSSVPTNISVQTGYIM</sequence>